<dbReference type="SUPFAM" id="SSF49303">
    <property type="entry name" value="beta-Galactosidase/glucuronidase domain"/>
    <property type="match status" value="1"/>
</dbReference>
<dbReference type="Gene3D" id="2.60.120.260">
    <property type="entry name" value="Galactose-binding domain-like"/>
    <property type="match status" value="2"/>
</dbReference>
<accession>A0A518K8F1</accession>
<dbReference type="InterPro" id="IPR006104">
    <property type="entry name" value="Glyco_hydro_2_N"/>
</dbReference>
<dbReference type="InterPro" id="IPR051913">
    <property type="entry name" value="GH2_Domain-Containing"/>
</dbReference>
<dbReference type="AlphaFoldDB" id="A0A518K8F1"/>
<feature type="region of interest" description="Disordered" evidence="4">
    <location>
        <begin position="772"/>
        <end position="795"/>
    </location>
</feature>
<dbReference type="EMBL" id="CP036349">
    <property type="protein sequence ID" value="QDV74078.1"/>
    <property type="molecule type" value="Genomic_DNA"/>
</dbReference>
<keyword evidence="5" id="KW-0732">Signal</keyword>
<dbReference type="Proteomes" id="UP000316426">
    <property type="component" value="Chromosome"/>
</dbReference>
<sequence length="795" mass="87290" precursor="true">MTSLSFRIVGLGLVAALHACVAEAASGSEVASGEAAVRPLLTTWGEQLDRSAVLPEYPRPQMVRDSWTNLNGEWDFALAPSGDGEPEAFERKIVVPFPVESVLSGVASEVRPEDAVWYRRKFDPGKHDGQRVLLHFGAVDWQTKVWVNGIEVGEHTGGYDPFSFDITKALTAKGPQSLVVRVTDPTNRGSQPHGKQSLEPGGIVYTAVTGIWQTVWLETVPQTRIRSLRVTPHVDSGEVELVVDAEGPGLDKTVVRIATKSEGGAPLRVTGKPGESLRLAIPNARLWSPDDPYLYELDIDLAVESGKVHNVVDHVGSYVGMRSVAVVPDERGQSRICLNGKECFSFGPLDQGYWPDGLYTAPSDEALKWDITMTKKFGFNTCRKHVKVEPARWYYWCDRIGLLVWQDMPCGGERGIGPSEADPTCSPESEAVFRAELEAMVDALSHHPSIIVWVPFNEGWGQFKTNEILAWVKGLDPTRLVDGPSGWADRGYGDLLDRHDYPGPSIHPPEEGRAAVLGEFGGLGLVTPDHVWLDVTNWGYQSFDNEKELAKSYKSLIDNLWLLKSDGLAAAIYTQTTDVEGEVNGLVTYDRRVLKIDPNKAAIWNNRLYGPAPKLTTVLATSQDPSSMGAEWSYSTTQPAADDWMASDYDDSAWQIGRAGFGTPNTPGATVRTEWDTSDIWLRRTVRLDDPQLLEDLYLLIHHDEDAEVYLDGKLIKTLSGFTLDYTIVPLSAGAKKLFRTGEHSLAIHCRQTDGGQFIDLGLVAVQTEPADAATAEKGSSSNLSKAKGRGSVRR</sequence>
<dbReference type="InterPro" id="IPR017853">
    <property type="entry name" value="GH"/>
</dbReference>
<dbReference type="InterPro" id="IPR006103">
    <property type="entry name" value="Glyco_hydro_2_cat"/>
</dbReference>
<evidence type="ECO:0000256" key="1">
    <source>
        <dbReference type="ARBA" id="ARBA00007401"/>
    </source>
</evidence>
<evidence type="ECO:0000256" key="2">
    <source>
        <dbReference type="ARBA" id="ARBA00022801"/>
    </source>
</evidence>
<dbReference type="InterPro" id="IPR036156">
    <property type="entry name" value="Beta-gal/glucu_dom_sf"/>
</dbReference>
<dbReference type="InterPro" id="IPR013783">
    <property type="entry name" value="Ig-like_fold"/>
</dbReference>
<keyword evidence="10" id="KW-1185">Reference proteome</keyword>
<dbReference type="Pfam" id="PF02836">
    <property type="entry name" value="Glyco_hydro_2_C"/>
    <property type="match status" value="1"/>
</dbReference>
<reference evidence="9 10" key="1">
    <citation type="submission" date="2019-02" db="EMBL/GenBank/DDBJ databases">
        <title>Deep-cultivation of Planctomycetes and their phenomic and genomic characterization uncovers novel biology.</title>
        <authorList>
            <person name="Wiegand S."/>
            <person name="Jogler M."/>
            <person name="Boedeker C."/>
            <person name="Pinto D."/>
            <person name="Vollmers J."/>
            <person name="Rivas-Marin E."/>
            <person name="Kohn T."/>
            <person name="Peeters S.H."/>
            <person name="Heuer A."/>
            <person name="Rast P."/>
            <person name="Oberbeckmann S."/>
            <person name="Bunk B."/>
            <person name="Jeske O."/>
            <person name="Meyerdierks A."/>
            <person name="Storesund J.E."/>
            <person name="Kallscheuer N."/>
            <person name="Luecker S."/>
            <person name="Lage O.M."/>
            <person name="Pohl T."/>
            <person name="Merkel B.J."/>
            <person name="Hornburger P."/>
            <person name="Mueller R.-W."/>
            <person name="Bruemmer F."/>
            <person name="Labrenz M."/>
            <person name="Spormann A.M."/>
            <person name="Op den Camp H."/>
            <person name="Overmann J."/>
            <person name="Amann R."/>
            <person name="Jetten M.S.M."/>
            <person name="Mascher T."/>
            <person name="Medema M.H."/>
            <person name="Devos D.P."/>
            <person name="Kaster A.-K."/>
            <person name="Ovreas L."/>
            <person name="Rohde M."/>
            <person name="Galperin M.Y."/>
            <person name="Jogler C."/>
        </authorList>
    </citation>
    <scope>NUCLEOTIDE SEQUENCE [LARGE SCALE GENOMIC DNA]</scope>
    <source>
        <strain evidence="9 10">Spa11</strain>
    </source>
</reference>
<evidence type="ECO:0000259" key="8">
    <source>
        <dbReference type="Pfam" id="PF02837"/>
    </source>
</evidence>
<keyword evidence="3 9" id="KW-0326">Glycosidase</keyword>
<protein>
    <submittedName>
        <fullName evidence="9">Beta-galactosidase</fullName>
        <ecNumber evidence="9">3.2.1.23</ecNumber>
    </submittedName>
</protein>
<evidence type="ECO:0000256" key="3">
    <source>
        <dbReference type="ARBA" id="ARBA00023295"/>
    </source>
</evidence>
<dbReference type="KEGG" id="bmei:Spa11_22770"/>
<feature type="domain" description="Glycoside hydrolase family 2 catalytic" evidence="7">
    <location>
        <begin position="364"/>
        <end position="482"/>
    </location>
</feature>
<evidence type="ECO:0000259" key="6">
    <source>
        <dbReference type="Pfam" id="PF00703"/>
    </source>
</evidence>
<dbReference type="SUPFAM" id="SSF51445">
    <property type="entry name" value="(Trans)glycosidases"/>
    <property type="match status" value="1"/>
</dbReference>
<proteinExistence type="inferred from homology"/>
<evidence type="ECO:0000313" key="10">
    <source>
        <dbReference type="Proteomes" id="UP000316426"/>
    </source>
</evidence>
<dbReference type="InterPro" id="IPR006102">
    <property type="entry name" value="Ig-like_GH2"/>
</dbReference>
<dbReference type="PANTHER" id="PTHR42732:SF2">
    <property type="entry name" value="BETA-MANNOSIDASE"/>
    <property type="match status" value="1"/>
</dbReference>
<dbReference type="RefSeq" id="WP_197529912.1">
    <property type="nucleotide sequence ID" value="NZ_CP036349.1"/>
</dbReference>
<dbReference type="Gene3D" id="3.20.20.80">
    <property type="entry name" value="Glycosidases"/>
    <property type="match status" value="1"/>
</dbReference>
<organism evidence="9 10">
    <name type="scientific">Botrimarina mediterranea</name>
    <dbReference type="NCBI Taxonomy" id="2528022"/>
    <lineage>
        <taxon>Bacteria</taxon>
        <taxon>Pseudomonadati</taxon>
        <taxon>Planctomycetota</taxon>
        <taxon>Planctomycetia</taxon>
        <taxon>Pirellulales</taxon>
        <taxon>Lacipirellulaceae</taxon>
        <taxon>Botrimarina</taxon>
    </lineage>
</organism>
<dbReference type="Pfam" id="PF02837">
    <property type="entry name" value="Glyco_hydro_2_N"/>
    <property type="match status" value="1"/>
</dbReference>
<evidence type="ECO:0000313" key="9">
    <source>
        <dbReference type="EMBL" id="QDV74078.1"/>
    </source>
</evidence>
<dbReference type="Pfam" id="PF00703">
    <property type="entry name" value="Glyco_hydro_2"/>
    <property type="match status" value="1"/>
</dbReference>
<keyword evidence="2 9" id="KW-0378">Hydrolase</keyword>
<evidence type="ECO:0000256" key="5">
    <source>
        <dbReference type="SAM" id="SignalP"/>
    </source>
</evidence>
<gene>
    <name evidence="9" type="primary">lacZ_2</name>
    <name evidence="9" type="ORF">Spa11_22770</name>
</gene>
<name>A0A518K8F1_9BACT</name>
<evidence type="ECO:0000256" key="4">
    <source>
        <dbReference type="SAM" id="MobiDB-lite"/>
    </source>
</evidence>
<dbReference type="EC" id="3.2.1.23" evidence="9"/>
<dbReference type="GO" id="GO:0004565">
    <property type="term" value="F:beta-galactosidase activity"/>
    <property type="evidence" value="ECO:0007669"/>
    <property type="project" value="UniProtKB-EC"/>
</dbReference>
<dbReference type="GO" id="GO:0005975">
    <property type="term" value="P:carbohydrate metabolic process"/>
    <property type="evidence" value="ECO:0007669"/>
    <property type="project" value="InterPro"/>
</dbReference>
<dbReference type="Gene3D" id="2.60.40.10">
    <property type="entry name" value="Immunoglobulins"/>
    <property type="match status" value="1"/>
</dbReference>
<evidence type="ECO:0000259" key="7">
    <source>
        <dbReference type="Pfam" id="PF02836"/>
    </source>
</evidence>
<comment type="similarity">
    <text evidence="1">Belongs to the glycosyl hydrolase 2 family.</text>
</comment>
<feature type="domain" description="Glycoside hydrolase family 2 immunoglobulin-like beta-sandwich" evidence="6">
    <location>
        <begin position="223"/>
        <end position="322"/>
    </location>
</feature>
<feature type="domain" description="Glycosyl hydrolases family 2 sugar binding" evidence="8">
    <location>
        <begin position="113"/>
        <end position="182"/>
    </location>
</feature>
<feature type="chain" id="PRO_5021799164" evidence="5">
    <location>
        <begin position="25"/>
        <end position="795"/>
    </location>
</feature>
<dbReference type="SUPFAM" id="SSF49785">
    <property type="entry name" value="Galactose-binding domain-like"/>
    <property type="match status" value="2"/>
</dbReference>
<dbReference type="InterPro" id="IPR008979">
    <property type="entry name" value="Galactose-bd-like_sf"/>
</dbReference>
<dbReference type="PANTHER" id="PTHR42732">
    <property type="entry name" value="BETA-GALACTOSIDASE"/>
    <property type="match status" value="1"/>
</dbReference>
<feature type="signal peptide" evidence="5">
    <location>
        <begin position="1"/>
        <end position="24"/>
    </location>
</feature>